<dbReference type="AlphaFoldDB" id="A0A9E7SD19"/>
<reference evidence="2 3" key="1">
    <citation type="submission" date="2021-08" db="EMBL/GenBank/DDBJ databases">
        <title>Thermococcus onnuriiensis IOH2.</title>
        <authorList>
            <person name="Park Y.-J."/>
        </authorList>
    </citation>
    <scope>NUCLEOTIDE SEQUENCE [LARGE SCALE GENOMIC DNA]</scope>
    <source>
        <strain evidence="2 3">IOH2</strain>
    </source>
</reference>
<dbReference type="KEGG" id="thei:K1720_02390"/>
<accession>A0A9E7SD19</accession>
<feature type="transmembrane region" description="Helical" evidence="1">
    <location>
        <begin position="615"/>
        <end position="634"/>
    </location>
</feature>
<dbReference type="GeneID" id="72777156"/>
<keyword evidence="1" id="KW-1133">Transmembrane helix</keyword>
<keyword evidence="1" id="KW-0812">Transmembrane</keyword>
<keyword evidence="1" id="KW-0472">Membrane</keyword>
<evidence type="ECO:0000256" key="1">
    <source>
        <dbReference type="SAM" id="Phobius"/>
    </source>
</evidence>
<dbReference type="RefSeq" id="WP_251949624.1">
    <property type="nucleotide sequence ID" value="NZ_CP080572.1"/>
</dbReference>
<name>A0A9E7SD19_9EURY</name>
<dbReference type="Proteomes" id="UP001056425">
    <property type="component" value="Chromosome"/>
</dbReference>
<proteinExistence type="predicted"/>
<dbReference type="SUPFAM" id="SSF82171">
    <property type="entry name" value="DPP6 N-terminal domain-like"/>
    <property type="match status" value="1"/>
</dbReference>
<organism evidence="2 3">
    <name type="scientific">Thermococcus argininiproducens</name>
    <dbReference type="NCBI Taxonomy" id="2866384"/>
    <lineage>
        <taxon>Archaea</taxon>
        <taxon>Methanobacteriati</taxon>
        <taxon>Methanobacteriota</taxon>
        <taxon>Thermococci</taxon>
        <taxon>Thermococcales</taxon>
        <taxon>Thermococcaceae</taxon>
        <taxon>Thermococcus</taxon>
    </lineage>
</organism>
<protein>
    <submittedName>
        <fullName evidence="2">Uncharacterized protein</fullName>
    </submittedName>
</protein>
<keyword evidence="3" id="KW-1185">Reference proteome</keyword>
<dbReference type="EMBL" id="CP080572">
    <property type="protein sequence ID" value="USH00340.1"/>
    <property type="molecule type" value="Genomic_DNA"/>
</dbReference>
<gene>
    <name evidence="2" type="ORF">K1720_02390</name>
</gene>
<sequence>MRAKLATIIFLLLIYASPAGSFEYYLHGIGKVIDDPLPPSFTLSVQELPVTYVVGPDSRGYLYGVEYKRLRHQRMRILKSQDGENWEVLYAHNTEVTSLYLWKDTLFFSDIKGRIFMWNGQAFEEVMRLDDGKYAIWWSWAGNEDFLLIGEYGKKSNSAKVYRTFDGRHFEVFFDIEDHYQVKDNGCHIHLVSVDPYDKIVYVGVGDNPPYRGLYIYKNGTWIFRNTNNHVINYVMNSGPLAVTYPDENRAFFYNDNFPQVIEYNKKKDELKPLATWFGEYYKAEMKFYDALRDPETGIHYVVSVDYHKEGMDYLWISLDGIVWRKISGGLINGTNILYPIHIANGYLYMNNLRMKLFTREEALKLIYGKGPSFPVSGTLVENRPMILPIHTKYPIAIVIKGKKFQNILSTKLDWKTINGILQRDGDILTIFASKPPTVLELPGLNLKKGWYTLGMCIKSSQPWDSQISPAHVTIYTKKDVYGGLAQVSNEWRPFYYVFYVDAEGTVKLSLLFNGTATYSIGCLFLSSDISTSKPNGKFLIGESYSKNVSLRIDDRTYYIGDLRPGDTYVLHLKDLETIELLSGGAVDVLITDKWEEKHGLTIPNNQMNNPDSNSIFSVIYLLLISFILGGYALKQQMQ</sequence>
<evidence type="ECO:0000313" key="2">
    <source>
        <dbReference type="EMBL" id="USH00340.1"/>
    </source>
</evidence>
<evidence type="ECO:0000313" key="3">
    <source>
        <dbReference type="Proteomes" id="UP001056425"/>
    </source>
</evidence>